<dbReference type="InterPro" id="IPR024515">
    <property type="entry name" value="DUF3397"/>
</dbReference>
<evidence type="ECO:0000313" key="2">
    <source>
        <dbReference type="EMBL" id="RKQ16315.1"/>
    </source>
</evidence>
<reference evidence="2 3" key="1">
    <citation type="journal article" date="2015" name="Antonie Van Leeuwenhoek">
        <title>Oceanobacillus bengalensis sp. nov., a bacterium isolated from seawater of the Bay of Bengal.</title>
        <authorList>
            <person name="Yongchang O."/>
            <person name="Xiang W."/>
            <person name="Wang G."/>
        </authorList>
    </citation>
    <scope>NUCLEOTIDE SEQUENCE [LARGE SCALE GENOMIC DNA]</scope>
    <source>
        <strain evidence="2 3">MCCC 1K00260</strain>
    </source>
</reference>
<feature type="transmembrane region" description="Helical" evidence="1">
    <location>
        <begin position="67"/>
        <end position="87"/>
    </location>
</feature>
<gene>
    <name evidence="2" type="ORF">D8M05_07490</name>
</gene>
<dbReference type="OrthoDB" id="2353183at2"/>
<comment type="caution">
    <text evidence="2">The sequence shown here is derived from an EMBL/GenBank/DDBJ whole genome shotgun (WGS) entry which is preliminary data.</text>
</comment>
<feature type="transmembrane region" description="Helical" evidence="1">
    <location>
        <begin position="99"/>
        <end position="125"/>
    </location>
</feature>
<protein>
    <submittedName>
        <fullName evidence="2">DUF3397 domain-containing protein</fullName>
    </submittedName>
</protein>
<accession>A0A494Z1G3</accession>
<keyword evidence="1" id="KW-1133">Transmembrane helix</keyword>
<dbReference type="AlphaFoldDB" id="A0A494Z1G3"/>
<dbReference type="Proteomes" id="UP000281813">
    <property type="component" value="Unassembled WGS sequence"/>
</dbReference>
<keyword evidence="1" id="KW-0472">Membrane</keyword>
<evidence type="ECO:0000313" key="3">
    <source>
        <dbReference type="Proteomes" id="UP000281813"/>
    </source>
</evidence>
<proteinExistence type="predicted"/>
<evidence type="ECO:0000256" key="1">
    <source>
        <dbReference type="SAM" id="Phobius"/>
    </source>
</evidence>
<dbReference type="Pfam" id="PF11877">
    <property type="entry name" value="DUF3397"/>
    <property type="match status" value="1"/>
</dbReference>
<keyword evidence="1" id="KW-0812">Transmembrane</keyword>
<feature type="transmembrane region" description="Helical" evidence="1">
    <location>
        <begin position="40"/>
        <end position="61"/>
    </location>
</feature>
<sequence>MVNVLIYIFAFFITIPIIATFIVFWLSVKRGKSKQKSVHVAVNWTYPLFFVAIVILFRVIFDIGIFSYLFIFLLTVLMIILFLQWKLHTDIKLAKALKVLVRVTFLVFLFLYICLLLIGLIQQIVSIT</sequence>
<keyword evidence="3" id="KW-1185">Reference proteome</keyword>
<dbReference type="EMBL" id="RBZO01000009">
    <property type="protein sequence ID" value="RKQ16315.1"/>
    <property type="molecule type" value="Genomic_DNA"/>
</dbReference>
<dbReference type="RefSeq" id="WP_121130242.1">
    <property type="nucleotide sequence ID" value="NZ_JBHUFK010000007.1"/>
</dbReference>
<organism evidence="2 3">
    <name type="scientific">Oceanobacillus bengalensis</name>
    <dbReference type="NCBI Taxonomy" id="1435466"/>
    <lineage>
        <taxon>Bacteria</taxon>
        <taxon>Bacillati</taxon>
        <taxon>Bacillota</taxon>
        <taxon>Bacilli</taxon>
        <taxon>Bacillales</taxon>
        <taxon>Bacillaceae</taxon>
        <taxon>Oceanobacillus</taxon>
    </lineage>
</organism>
<feature type="transmembrane region" description="Helical" evidence="1">
    <location>
        <begin position="6"/>
        <end position="28"/>
    </location>
</feature>
<name>A0A494Z1G3_9BACI</name>